<proteinExistence type="predicted"/>
<keyword evidence="2" id="KW-0812">Transmembrane</keyword>
<evidence type="ECO:0000256" key="1">
    <source>
        <dbReference type="SAM" id="MobiDB-lite"/>
    </source>
</evidence>
<evidence type="ECO:0000313" key="3">
    <source>
        <dbReference type="EMBL" id="KAK5982600.1"/>
    </source>
</evidence>
<dbReference type="Proteomes" id="UP001331761">
    <property type="component" value="Unassembled WGS sequence"/>
</dbReference>
<gene>
    <name evidence="3" type="ORF">GCK32_003290</name>
</gene>
<comment type="caution">
    <text evidence="3">The sequence shown here is derived from an EMBL/GenBank/DDBJ whole genome shotgun (WGS) entry which is preliminary data.</text>
</comment>
<protein>
    <submittedName>
        <fullName evidence="3">Uncharacterized protein</fullName>
    </submittedName>
</protein>
<keyword evidence="4" id="KW-1185">Reference proteome</keyword>
<accession>A0AAN8G3A5</accession>
<reference evidence="3 4" key="1">
    <citation type="submission" date="2019-10" db="EMBL/GenBank/DDBJ databases">
        <title>Assembly and Annotation for the nematode Trichostrongylus colubriformis.</title>
        <authorList>
            <person name="Martin J."/>
        </authorList>
    </citation>
    <scope>NUCLEOTIDE SEQUENCE [LARGE SCALE GENOMIC DNA]</scope>
    <source>
        <strain evidence="3">G859</strain>
        <tissue evidence="3">Whole worm</tissue>
    </source>
</reference>
<name>A0AAN8G3A5_TRICO</name>
<dbReference type="AlphaFoldDB" id="A0AAN8G3A5"/>
<evidence type="ECO:0000313" key="4">
    <source>
        <dbReference type="Proteomes" id="UP001331761"/>
    </source>
</evidence>
<evidence type="ECO:0000256" key="2">
    <source>
        <dbReference type="SAM" id="Phobius"/>
    </source>
</evidence>
<organism evidence="3 4">
    <name type="scientific">Trichostrongylus colubriformis</name>
    <name type="common">Black scour worm</name>
    <dbReference type="NCBI Taxonomy" id="6319"/>
    <lineage>
        <taxon>Eukaryota</taxon>
        <taxon>Metazoa</taxon>
        <taxon>Ecdysozoa</taxon>
        <taxon>Nematoda</taxon>
        <taxon>Chromadorea</taxon>
        <taxon>Rhabditida</taxon>
        <taxon>Rhabditina</taxon>
        <taxon>Rhabditomorpha</taxon>
        <taxon>Strongyloidea</taxon>
        <taxon>Trichostrongylidae</taxon>
        <taxon>Trichostrongylus</taxon>
    </lineage>
</organism>
<keyword evidence="2" id="KW-0472">Membrane</keyword>
<feature type="region of interest" description="Disordered" evidence="1">
    <location>
        <begin position="448"/>
        <end position="493"/>
    </location>
</feature>
<feature type="compositionally biased region" description="Basic and acidic residues" evidence="1">
    <location>
        <begin position="449"/>
        <end position="468"/>
    </location>
</feature>
<sequence length="493" mass="55666">MQIFKTSQAPELFKATSQEDCPLRRFASDDLIHNGMRTFDVIKDDTMAKPVHVWLLHKLSKSSRPADPEFVFSLGRAKGGHTMGHLQAILADDNGRLQVSIAKTVPRGKGEFHFKAHEAFYGGLTLTCAQMVDNEVRSSGIVHNVDYLMNDDDGSFYLHRVGYEQYETFNATSSTLPFTDKQHNLKVDVSWNEWSCCSACCCSVTFCGLYANAKKCDEIDSYRTREGYLSVMLLDFKKPELLESWRAANERGNSFLGLFIQEENCARMEQKMNCSLLAACRGQVVFEPPPPVEELVPVDPCAETPMVTLSVIESSSSFRFEPNASYRLRLDGLDMESLKSIKWKIGERTIDSYDTSKPCHEQGVAVHENGFDLILIEPNETQVVGVVIEAFTGRHRFRIHFLTDNVEFTSSYDHRVTIKRVAIVAAIIVLLLAALTIIHNFKWRTHVSSKQEETKRKGDKPDRTLLESRKKKPKTESSTPAPQARPTERALAV</sequence>
<feature type="transmembrane region" description="Helical" evidence="2">
    <location>
        <begin position="421"/>
        <end position="441"/>
    </location>
</feature>
<keyword evidence="2" id="KW-1133">Transmembrane helix</keyword>
<dbReference type="EMBL" id="WIXE01004923">
    <property type="protein sequence ID" value="KAK5982600.1"/>
    <property type="molecule type" value="Genomic_DNA"/>
</dbReference>